<accession>A0A0H5DRG6</accession>
<dbReference type="InterPro" id="IPR050057">
    <property type="entry name" value="Prokaryotic/Mito_RF"/>
</dbReference>
<evidence type="ECO:0000256" key="2">
    <source>
        <dbReference type="ARBA" id="ARBA00022481"/>
    </source>
</evidence>
<feature type="domain" description="Prokaryotic-type class I peptide chain release factors" evidence="4">
    <location>
        <begin position="23"/>
        <end position="39"/>
    </location>
</feature>
<evidence type="ECO:0000313" key="5">
    <source>
        <dbReference type="EMBL" id="CRX38279.1"/>
    </source>
</evidence>
<dbReference type="PANTHER" id="PTHR43804:SF7">
    <property type="entry name" value="LD18447P"/>
    <property type="match status" value="1"/>
</dbReference>
<keyword evidence="6" id="KW-1185">Reference proteome</keyword>
<keyword evidence="2" id="KW-0488">Methylation</keyword>
<comment type="similarity">
    <text evidence="1">Belongs to the prokaryotic/mitochondrial release factor family.</text>
</comment>
<dbReference type="Gene3D" id="3.30.160.20">
    <property type="match status" value="1"/>
</dbReference>
<evidence type="ECO:0000256" key="3">
    <source>
        <dbReference type="SAM" id="MobiDB-lite"/>
    </source>
</evidence>
<dbReference type="SUPFAM" id="SSF75620">
    <property type="entry name" value="Release factor"/>
    <property type="match status" value="1"/>
</dbReference>
<evidence type="ECO:0000259" key="4">
    <source>
        <dbReference type="PROSITE" id="PS00745"/>
    </source>
</evidence>
<dbReference type="Pfam" id="PF00472">
    <property type="entry name" value="RF-1"/>
    <property type="match status" value="1"/>
</dbReference>
<evidence type="ECO:0000313" key="6">
    <source>
        <dbReference type="Proteomes" id="UP000220251"/>
    </source>
</evidence>
<dbReference type="Proteomes" id="UP000220251">
    <property type="component" value="Unassembled WGS sequence"/>
</dbReference>
<gene>
    <name evidence="5" type="primary">prfa1</name>
    <name evidence="5" type="ORF">ELAC_0930</name>
</gene>
<dbReference type="OrthoDB" id="9815709at2"/>
<reference evidence="6" key="1">
    <citation type="submission" date="2015-06" db="EMBL/GenBank/DDBJ databases">
        <authorList>
            <person name="Bertelli C."/>
        </authorList>
    </citation>
    <scope>NUCLEOTIDE SEQUENCE [LARGE SCALE GENOMIC DNA]</scope>
    <source>
        <strain evidence="6">CRIB-30</strain>
    </source>
</reference>
<name>A0A0H5DRG6_9BACT</name>
<protein>
    <submittedName>
        <fullName evidence="5">Peptide chain release factor 1</fullName>
    </submittedName>
</protein>
<dbReference type="PANTHER" id="PTHR43804">
    <property type="entry name" value="LD18447P"/>
    <property type="match status" value="1"/>
</dbReference>
<dbReference type="AlphaFoldDB" id="A0A0H5DRG6"/>
<feature type="region of interest" description="Disordered" evidence="3">
    <location>
        <begin position="77"/>
        <end position="118"/>
    </location>
</feature>
<dbReference type="GO" id="GO:0003747">
    <property type="term" value="F:translation release factor activity"/>
    <property type="evidence" value="ECO:0007669"/>
    <property type="project" value="InterPro"/>
</dbReference>
<dbReference type="InterPro" id="IPR045853">
    <property type="entry name" value="Pep_chain_release_fac_I_sf"/>
</dbReference>
<organism evidence="5 6">
    <name type="scientific">Estrella lausannensis</name>
    <dbReference type="NCBI Taxonomy" id="483423"/>
    <lineage>
        <taxon>Bacteria</taxon>
        <taxon>Pseudomonadati</taxon>
        <taxon>Chlamydiota</taxon>
        <taxon>Chlamydiia</taxon>
        <taxon>Parachlamydiales</taxon>
        <taxon>Candidatus Criblamydiaceae</taxon>
        <taxon>Estrella</taxon>
    </lineage>
</organism>
<proteinExistence type="inferred from homology"/>
<dbReference type="PROSITE" id="PS00745">
    <property type="entry name" value="RF_PROK_I"/>
    <property type="match status" value="1"/>
</dbReference>
<dbReference type="EMBL" id="CWGJ01000011">
    <property type="protein sequence ID" value="CRX38279.1"/>
    <property type="molecule type" value="Genomic_DNA"/>
</dbReference>
<sequence length="118" mass="13779">MTKIYLPDNDDDLLKECVVYTYRSSGKGGQHVNVTDSAVRLKHLPSGIVVTSQQERSQHKNKRICIEKLREAVKKRNYRKPYRVPTKMPRSVRAKNLEMKSKTSTKKRLRKIHSKDID</sequence>
<evidence type="ECO:0000256" key="1">
    <source>
        <dbReference type="ARBA" id="ARBA00010835"/>
    </source>
</evidence>
<dbReference type="InterPro" id="IPR000352">
    <property type="entry name" value="Pep_chain_release_fac_I"/>
</dbReference>
<feature type="compositionally biased region" description="Basic residues" evidence="3">
    <location>
        <begin position="103"/>
        <end position="118"/>
    </location>
</feature>